<dbReference type="Proteomes" id="UP001497516">
    <property type="component" value="Chromosome 4"/>
</dbReference>
<name>A0AAV2EA28_9ROSI</name>
<protein>
    <submittedName>
        <fullName evidence="1">Uncharacterized protein</fullName>
    </submittedName>
</protein>
<gene>
    <name evidence="1" type="ORF">LTRI10_LOCUS24081</name>
</gene>
<sequence length="82" mass="8785">MVSTQNPWFAPPEAGVRILSICQPANNNDVHGAPTQLQLAVRSASWRLGFFPPVPPTIPLFSPFVGLSEGDEEGRGESTKAP</sequence>
<dbReference type="AlphaFoldDB" id="A0AAV2EA28"/>
<dbReference type="EMBL" id="OZ034817">
    <property type="protein sequence ID" value="CAL1382771.1"/>
    <property type="molecule type" value="Genomic_DNA"/>
</dbReference>
<organism evidence="1 2">
    <name type="scientific">Linum trigynum</name>
    <dbReference type="NCBI Taxonomy" id="586398"/>
    <lineage>
        <taxon>Eukaryota</taxon>
        <taxon>Viridiplantae</taxon>
        <taxon>Streptophyta</taxon>
        <taxon>Embryophyta</taxon>
        <taxon>Tracheophyta</taxon>
        <taxon>Spermatophyta</taxon>
        <taxon>Magnoliopsida</taxon>
        <taxon>eudicotyledons</taxon>
        <taxon>Gunneridae</taxon>
        <taxon>Pentapetalae</taxon>
        <taxon>rosids</taxon>
        <taxon>fabids</taxon>
        <taxon>Malpighiales</taxon>
        <taxon>Linaceae</taxon>
        <taxon>Linum</taxon>
    </lineage>
</organism>
<evidence type="ECO:0000313" key="2">
    <source>
        <dbReference type="Proteomes" id="UP001497516"/>
    </source>
</evidence>
<reference evidence="1 2" key="1">
    <citation type="submission" date="2024-04" db="EMBL/GenBank/DDBJ databases">
        <authorList>
            <person name="Fracassetti M."/>
        </authorList>
    </citation>
    <scope>NUCLEOTIDE SEQUENCE [LARGE SCALE GENOMIC DNA]</scope>
</reference>
<keyword evidence="2" id="KW-1185">Reference proteome</keyword>
<accession>A0AAV2EA28</accession>
<evidence type="ECO:0000313" key="1">
    <source>
        <dbReference type="EMBL" id="CAL1382771.1"/>
    </source>
</evidence>
<proteinExistence type="predicted"/>